<feature type="domain" description="HTH rpiR-type" evidence="4">
    <location>
        <begin position="4"/>
        <end position="80"/>
    </location>
</feature>
<dbReference type="Gene3D" id="1.10.10.10">
    <property type="entry name" value="Winged helix-like DNA-binding domain superfamily/Winged helix DNA-binding domain"/>
    <property type="match status" value="1"/>
</dbReference>
<dbReference type="Pfam" id="PF01380">
    <property type="entry name" value="SIS"/>
    <property type="match status" value="1"/>
</dbReference>
<dbReference type="InterPro" id="IPR009057">
    <property type="entry name" value="Homeodomain-like_sf"/>
</dbReference>
<dbReference type="InterPro" id="IPR036388">
    <property type="entry name" value="WH-like_DNA-bd_sf"/>
</dbReference>
<protein>
    <submittedName>
        <fullName evidence="6">MurR/RpiR family transcriptional regulator</fullName>
    </submittedName>
</protein>
<dbReference type="GO" id="GO:1901135">
    <property type="term" value="P:carbohydrate derivative metabolic process"/>
    <property type="evidence" value="ECO:0007669"/>
    <property type="project" value="InterPro"/>
</dbReference>
<dbReference type="GO" id="GO:0003700">
    <property type="term" value="F:DNA-binding transcription factor activity"/>
    <property type="evidence" value="ECO:0007669"/>
    <property type="project" value="InterPro"/>
</dbReference>
<keyword evidence="3" id="KW-0804">Transcription</keyword>
<evidence type="ECO:0000313" key="6">
    <source>
        <dbReference type="EMBL" id="MBC8580718.1"/>
    </source>
</evidence>
<dbReference type="InterPro" id="IPR000281">
    <property type="entry name" value="HTH_RpiR"/>
</dbReference>
<dbReference type="Gene3D" id="3.40.50.10490">
    <property type="entry name" value="Glucose-6-phosphate isomerase like protein, domain 1"/>
    <property type="match status" value="1"/>
</dbReference>
<keyword evidence="2" id="KW-0238">DNA-binding</keyword>
<dbReference type="PANTHER" id="PTHR30514">
    <property type="entry name" value="GLUCOKINASE"/>
    <property type="match status" value="1"/>
</dbReference>
<dbReference type="AlphaFoldDB" id="A0A926IFC1"/>
<dbReference type="InterPro" id="IPR046348">
    <property type="entry name" value="SIS_dom_sf"/>
</dbReference>
<keyword evidence="1" id="KW-0805">Transcription regulation</keyword>
<comment type="caution">
    <text evidence="6">The sequence shown here is derived from an EMBL/GenBank/DDBJ whole genome shotgun (WGS) entry which is preliminary data.</text>
</comment>
<evidence type="ECO:0000259" key="4">
    <source>
        <dbReference type="PROSITE" id="PS51071"/>
    </source>
</evidence>
<sequence>MNEKINLALIKNAYHTLSKKEKLVIDYILENSERVFSMTVSDLAKKVDVAASTIVRLCKNLGYSEFSEFKIDFVRNNPTQVNILTPVINEQDTDTKVFEKVFDSSIQTLQDTLAMINKVDIEKVVSILKEAQSIQFYGVGTSAPIAMDAYYRFMRIGYNTFYSVDSHIMRISASRLSELDVAIGISHCGKTIDTVETLKIAREKGAKTIAITSNAGSPICNEADICLIAYSDEIRYPIEAISSRLAHIAILDAICVALSLKSKERTSECIGYDAYAF</sequence>
<dbReference type="InterPro" id="IPR035472">
    <property type="entry name" value="RpiR-like_SIS"/>
</dbReference>
<dbReference type="GO" id="GO:0003677">
    <property type="term" value="F:DNA binding"/>
    <property type="evidence" value="ECO:0007669"/>
    <property type="project" value="UniProtKB-KW"/>
</dbReference>
<dbReference type="Proteomes" id="UP000655830">
    <property type="component" value="Unassembled WGS sequence"/>
</dbReference>
<dbReference type="PROSITE" id="PS51071">
    <property type="entry name" value="HTH_RPIR"/>
    <property type="match status" value="1"/>
</dbReference>
<accession>A0A926IFC1</accession>
<dbReference type="PANTHER" id="PTHR30514:SF1">
    <property type="entry name" value="HTH-TYPE TRANSCRIPTIONAL REGULATOR HEXR-RELATED"/>
    <property type="match status" value="1"/>
</dbReference>
<dbReference type="CDD" id="cd05013">
    <property type="entry name" value="SIS_RpiR"/>
    <property type="match status" value="1"/>
</dbReference>
<evidence type="ECO:0000259" key="5">
    <source>
        <dbReference type="PROSITE" id="PS51464"/>
    </source>
</evidence>
<dbReference type="Pfam" id="PF01418">
    <property type="entry name" value="HTH_6"/>
    <property type="match status" value="1"/>
</dbReference>
<evidence type="ECO:0000256" key="1">
    <source>
        <dbReference type="ARBA" id="ARBA00023015"/>
    </source>
</evidence>
<dbReference type="PROSITE" id="PS51464">
    <property type="entry name" value="SIS"/>
    <property type="match status" value="1"/>
</dbReference>
<evidence type="ECO:0000313" key="7">
    <source>
        <dbReference type="Proteomes" id="UP000655830"/>
    </source>
</evidence>
<feature type="domain" description="SIS" evidence="5">
    <location>
        <begin position="124"/>
        <end position="264"/>
    </location>
</feature>
<proteinExistence type="predicted"/>
<dbReference type="InterPro" id="IPR047640">
    <property type="entry name" value="RpiR-like"/>
</dbReference>
<organism evidence="6 7">
    <name type="scientific">Zhenhengia yiwuensis</name>
    <dbReference type="NCBI Taxonomy" id="2763666"/>
    <lineage>
        <taxon>Bacteria</taxon>
        <taxon>Bacillati</taxon>
        <taxon>Bacillota</taxon>
        <taxon>Clostridia</taxon>
        <taxon>Lachnospirales</taxon>
        <taxon>Lachnospiraceae</taxon>
        <taxon>Zhenhengia</taxon>
    </lineage>
</organism>
<reference evidence="6" key="1">
    <citation type="submission" date="2020-08" db="EMBL/GenBank/DDBJ databases">
        <title>Genome public.</title>
        <authorList>
            <person name="Liu C."/>
            <person name="Sun Q."/>
        </authorList>
    </citation>
    <scope>NUCLEOTIDE SEQUENCE</scope>
    <source>
        <strain evidence="6">NSJ-12</strain>
    </source>
</reference>
<evidence type="ECO:0000256" key="3">
    <source>
        <dbReference type="ARBA" id="ARBA00023163"/>
    </source>
</evidence>
<dbReference type="GO" id="GO:0097367">
    <property type="term" value="F:carbohydrate derivative binding"/>
    <property type="evidence" value="ECO:0007669"/>
    <property type="project" value="InterPro"/>
</dbReference>
<keyword evidence="7" id="KW-1185">Reference proteome</keyword>
<dbReference type="SUPFAM" id="SSF46689">
    <property type="entry name" value="Homeodomain-like"/>
    <property type="match status" value="1"/>
</dbReference>
<dbReference type="EMBL" id="JACRSY010000026">
    <property type="protein sequence ID" value="MBC8580718.1"/>
    <property type="molecule type" value="Genomic_DNA"/>
</dbReference>
<name>A0A926IFC1_9FIRM</name>
<dbReference type="RefSeq" id="WP_249333433.1">
    <property type="nucleotide sequence ID" value="NZ_JACRSY010000026.1"/>
</dbReference>
<dbReference type="SUPFAM" id="SSF53697">
    <property type="entry name" value="SIS domain"/>
    <property type="match status" value="1"/>
</dbReference>
<evidence type="ECO:0000256" key="2">
    <source>
        <dbReference type="ARBA" id="ARBA00023125"/>
    </source>
</evidence>
<gene>
    <name evidence="6" type="ORF">H8718_14450</name>
</gene>
<dbReference type="InterPro" id="IPR001347">
    <property type="entry name" value="SIS_dom"/>
</dbReference>